<dbReference type="EMBL" id="JACHEH010000002">
    <property type="protein sequence ID" value="MBB6167513.1"/>
    <property type="molecule type" value="Genomic_DNA"/>
</dbReference>
<dbReference type="NCBIfam" id="TIGR00706">
    <property type="entry name" value="SppA_dom"/>
    <property type="match status" value="1"/>
</dbReference>
<proteinExistence type="inferred from homology"/>
<feature type="domain" description="Peptidase S49" evidence="5">
    <location>
        <begin position="111"/>
        <end position="261"/>
    </location>
</feature>
<protein>
    <submittedName>
        <fullName evidence="6">Protease-4</fullName>
        <ecNumber evidence="6">3.4.21.-</ecNumber>
    </submittedName>
</protein>
<keyword evidence="4" id="KW-0720">Serine protease</keyword>
<evidence type="ECO:0000313" key="6">
    <source>
        <dbReference type="EMBL" id="MBB6167513.1"/>
    </source>
</evidence>
<reference evidence="6 7" key="1">
    <citation type="submission" date="2020-08" db="EMBL/GenBank/DDBJ databases">
        <title>Genomic Encyclopedia of Type Strains, Phase IV (KMG-IV): sequencing the most valuable type-strain genomes for metagenomic binning, comparative biology and taxonomic classification.</title>
        <authorList>
            <person name="Goeker M."/>
        </authorList>
    </citation>
    <scope>NUCLEOTIDE SEQUENCE [LARGE SCALE GENOMIC DNA]</scope>
    <source>
        <strain evidence="6 7">DSM 101465</strain>
    </source>
</reference>
<keyword evidence="3 6" id="KW-0378">Hydrolase</keyword>
<dbReference type="InterPro" id="IPR047272">
    <property type="entry name" value="S49_SppA_C"/>
</dbReference>
<gene>
    <name evidence="6" type="ORF">HNQ73_001131</name>
</gene>
<keyword evidence="7" id="KW-1185">Reference proteome</keyword>
<dbReference type="RefSeq" id="WP_183333092.1">
    <property type="nucleotide sequence ID" value="NZ_BMHX01000002.1"/>
</dbReference>
<dbReference type="Gene3D" id="3.90.226.10">
    <property type="entry name" value="2-enoyl-CoA Hydratase, Chain A, domain 1"/>
    <property type="match status" value="1"/>
</dbReference>
<dbReference type="Pfam" id="PF01343">
    <property type="entry name" value="Peptidase_S49"/>
    <property type="match status" value="1"/>
</dbReference>
<dbReference type="CDD" id="cd07023">
    <property type="entry name" value="S49_Sppa_N_C"/>
    <property type="match status" value="1"/>
</dbReference>
<dbReference type="InterPro" id="IPR004635">
    <property type="entry name" value="Pept_S49_SppA"/>
</dbReference>
<organism evidence="6 7">
    <name type="scientific">Chelatococcus composti</name>
    <dbReference type="NCBI Taxonomy" id="1743235"/>
    <lineage>
        <taxon>Bacteria</taxon>
        <taxon>Pseudomonadati</taxon>
        <taxon>Pseudomonadota</taxon>
        <taxon>Alphaproteobacteria</taxon>
        <taxon>Hyphomicrobiales</taxon>
        <taxon>Chelatococcaceae</taxon>
        <taxon>Chelatococcus</taxon>
    </lineage>
</organism>
<keyword evidence="2 6" id="KW-0645">Protease</keyword>
<dbReference type="InterPro" id="IPR002142">
    <property type="entry name" value="Peptidase_S49"/>
</dbReference>
<evidence type="ECO:0000313" key="7">
    <source>
        <dbReference type="Proteomes" id="UP000588017"/>
    </source>
</evidence>
<evidence type="ECO:0000256" key="1">
    <source>
        <dbReference type="ARBA" id="ARBA00008683"/>
    </source>
</evidence>
<evidence type="ECO:0000259" key="5">
    <source>
        <dbReference type="Pfam" id="PF01343"/>
    </source>
</evidence>
<dbReference type="PANTHER" id="PTHR42987:SF6">
    <property type="entry name" value="PROTEINASE IV"/>
    <property type="match status" value="1"/>
</dbReference>
<comment type="caution">
    <text evidence="6">The sequence shown here is derived from an EMBL/GenBank/DDBJ whole genome shotgun (WGS) entry which is preliminary data.</text>
</comment>
<dbReference type="SUPFAM" id="SSF52096">
    <property type="entry name" value="ClpP/crotonase"/>
    <property type="match status" value="1"/>
</dbReference>
<dbReference type="InterPro" id="IPR029045">
    <property type="entry name" value="ClpP/crotonase-like_dom_sf"/>
</dbReference>
<dbReference type="Gene3D" id="6.20.330.10">
    <property type="match status" value="1"/>
</dbReference>
<dbReference type="GO" id="GO:0008236">
    <property type="term" value="F:serine-type peptidase activity"/>
    <property type="evidence" value="ECO:0007669"/>
    <property type="project" value="UniProtKB-KW"/>
</dbReference>
<evidence type="ECO:0000256" key="4">
    <source>
        <dbReference type="ARBA" id="ARBA00022825"/>
    </source>
</evidence>
<dbReference type="EC" id="3.4.21.-" evidence="6"/>
<dbReference type="GO" id="GO:0006508">
    <property type="term" value="P:proteolysis"/>
    <property type="evidence" value="ECO:0007669"/>
    <property type="project" value="UniProtKB-KW"/>
</dbReference>
<accession>A0A841KDI6</accession>
<dbReference type="AlphaFoldDB" id="A0A841KDI6"/>
<comment type="similarity">
    <text evidence="1">Belongs to the peptidase S49 family.</text>
</comment>
<evidence type="ECO:0000256" key="2">
    <source>
        <dbReference type="ARBA" id="ARBA00022670"/>
    </source>
</evidence>
<evidence type="ECO:0000256" key="3">
    <source>
        <dbReference type="ARBA" id="ARBA00022801"/>
    </source>
</evidence>
<name>A0A841KDI6_9HYPH</name>
<sequence>MTYDPDIMADRRRLRRKLSFWRILAVLALVAVVVAAGARLGTDPAGRKDLIPRDQIAAIRIGGFISGDQRTLDLIKRVKESSSVRAVLVRIDSPGGSTAGAEALYTALRELAQEKPTVALVEGLAASGGYIAAMAAERIVSRDTSLVGSIGVLIQYPNVAGLLDTIGVKVEEVKSSPLKAAPNGFEPTSPEARAALESVVRDSFAWFKGLVGERRSLSGAALDRVSDGRIFTGRQAKELGLVDELGGQRQAVAWLEKEKKLPGDLPVREWKAESERLGPSLWSLLGQVAAFAGYGELADALRAAALREEAGRLDGLLAVWHPSLQNN</sequence>
<dbReference type="PANTHER" id="PTHR42987">
    <property type="entry name" value="PEPTIDASE S49"/>
    <property type="match status" value="1"/>
</dbReference>
<dbReference type="Proteomes" id="UP000588017">
    <property type="component" value="Unassembled WGS sequence"/>
</dbReference>